<evidence type="ECO:0000256" key="1">
    <source>
        <dbReference type="SAM" id="MobiDB-lite"/>
    </source>
</evidence>
<reference evidence="2" key="1">
    <citation type="submission" date="2023-03" db="EMBL/GenBank/DDBJ databases">
        <title>Massive genome expansion in bonnet fungi (Mycena s.s.) driven by repeated elements and novel gene families across ecological guilds.</title>
        <authorList>
            <consortium name="Lawrence Berkeley National Laboratory"/>
            <person name="Harder C.B."/>
            <person name="Miyauchi S."/>
            <person name="Viragh M."/>
            <person name="Kuo A."/>
            <person name="Thoen E."/>
            <person name="Andreopoulos B."/>
            <person name="Lu D."/>
            <person name="Skrede I."/>
            <person name="Drula E."/>
            <person name="Henrissat B."/>
            <person name="Morin E."/>
            <person name="Kohler A."/>
            <person name="Barry K."/>
            <person name="LaButti K."/>
            <person name="Morin E."/>
            <person name="Salamov A."/>
            <person name="Lipzen A."/>
            <person name="Mereny Z."/>
            <person name="Hegedus B."/>
            <person name="Baldrian P."/>
            <person name="Stursova M."/>
            <person name="Weitz H."/>
            <person name="Taylor A."/>
            <person name="Grigoriev I.V."/>
            <person name="Nagy L.G."/>
            <person name="Martin F."/>
            <person name="Kauserud H."/>
        </authorList>
    </citation>
    <scope>NUCLEOTIDE SEQUENCE</scope>
    <source>
        <strain evidence="2">CBHHK067</strain>
    </source>
</reference>
<dbReference type="EMBL" id="JARKIE010000042">
    <property type="protein sequence ID" value="KAJ7694380.1"/>
    <property type="molecule type" value="Genomic_DNA"/>
</dbReference>
<sequence>MVECNSERDPAWRRAGVEVLKCCDGFLEPTWLCNDDDSGSVLVTLGDWSCLDCLPLRKQVGNEGQFKVNSSVAPQTYESLYSIEGRPRFEERVVAEVGNWYRVFPQLLDREDSVALASSTGRQVLDVGPVAGIQRRGWSSSWREDDVTGWVYLPDEVCNRRGINGDSTREDRGASNGLRGRRHLSPPPRSGKDLSLARLLDARWIRDAPEVLADTVCGDSAGLAILKGLNSGGGRQDSMVVIQLPMSLCGTCPSRQRYARVVGVMDRGSSEIPNGPRTVDSTAPSEVKVWDDDIVARDERCDSRRKCIDCPSSGEVRRSDSRRLKDYNKRLERVALVPMWAPTDRALWAL</sequence>
<comment type="caution">
    <text evidence="2">The sequence shown here is derived from an EMBL/GenBank/DDBJ whole genome shotgun (WGS) entry which is preliminary data.</text>
</comment>
<evidence type="ECO:0000313" key="2">
    <source>
        <dbReference type="EMBL" id="KAJ7694380.1"/>
    </source>
</evidence>
<keyword evidence="3" id="KW-1185">Reference proteome</keyword>
<organism evidence="2 3">
    <name type="scientific">Mycena rosella</name>
    <name type="common">Pink bonnet</name>
    <name type="synonym">Agaricus rosellus</name>
    <dbReference type="NCBI Taxonomy" id="1033263"/>
    <lineage>
        <taxon>Eukaryota</taxon>
        <taxon>Fungi</taxon>
        <taxon>Dikarya</taxon>
        <taxon>Basidiomycota</taxon>
        <taxon>Agaricomycotina</taxon>
        <taxon>Agaricomycetes</taxon>
        <taxon>Agaricomycetidae</taxon>
        <taxon>Agaricales</taxon>
        <taxon>Marasmiineae</taxon>
        <taxon>Mycenaceae</taxon>
        <taxon>Mycena</taxon>
    </lineage>
</organism>
<protein>
    <submittedName>
        <fullName evidence="2">Uncharacterized protein</fullName>
    </submittedName>
</protein>
<name>A0AAD7GJZ0_MYCRO</name>
<dbReference type="Proteomes" id="UP001221757">
    <property type="component" value="Unassembled WGS sequence"/>
</dbReference>
<evidence type="ECO:0000313" key="3">
    <source>
        <dbReference type="Proteomes" id="UP001221757"/>
    </source>
</evidence>
<accession>A0AAD7GJZ0</accession>
<gene>
    <name evidence="2" type="ORF">B0H17DRAFT_1132017</name>
</gene>
<feature type="region of interest" description="Disordered" evidence="1">
    <location>
        <begin position="162"/>
        <end position="192"/>
    </location>
</feature>
<proteinExistence type="predicted"/>
<dbReference type="AlphaFoldDB" id="A0AAD7GJZ0"/>